<keyword evidence="1" id="KW-0812">Transmembrane</keyword>
<evidence type="ECO:0000256" key="1">
    <source>
        <dbReference type="SAM" id="Phobius"/>
    </source>
</evidence>
<accession>A0AAD1ZDY5</accession>
<reference evidence="2" key="1">
    <citation type="submission" date="2023-05" db="EMBL/GenBank/DDBJ databases">
        <authorList>
            <person name="Huff M."/>
        </authorList>
    </citation>
    <scope>NUCLEOTIDE SEQUENCE</scope>
</reference>
<name>A0AAD1ZDY5_9LAMI</name>
<keyword evidence="1" id="KW-1133">Transmembrane helix</keyword>
<sequence length="126" mass="14273">MGGVAVWVREWWWTGKSEIGGKKRLPETGGVEVERNQSEGAEIHRLRLEIYHLRLEIHRRTVQSCTQRLLVPESVFVGLAVGAVAGVLGGLALEEGIKYEEEKIAERVENDMASRDDHYSEFHADF</sequence>
<evidence type="ECO:0000313" key="3">
    <source>
        <dbReference type="Proteomes" id="UP000834106"/>
    </source>
</evidence>
<dbReference type="EMBL" id="OU503044">
    <property type="protein sequence ID" value="CAI9767539.1"/>
    <property type="molecule type" value="Genomic_DNA"/>
</dbReference>
<gene>
    <name evidence="2" type="ORF">FPE_LOCUS14969</name>
</gene>
<evidence type="ECO:0000313" key="2">
    <source>
        <dbReference type="EMBL" id="CAI9767539.1"/>
    </source>
</evidence>
<feature type="transmembrane region" description="Helical" evidence="1">
    <location>
        <begin position="75"/>
        <end position="93"/>
    </location>
</feature>
<dbReference type="AlphaFoldDB" id="A0AAD1ZDY5"/>
<proteinExistence type="predicted"/>
<organism evidence="2 3">
    <name type="scientific">Fraxinus pennsylvanica</name>
    <dbReference type="NCBI Taxonomy" id="56036"/>
    <lineage>
        <taxon>Eukaryota</taxon>
        <taxon>Viridiplantae</taxon>
        <taxon>Streptophyta</taxon>
        <taxon>Embryophyta</taxon>
        <taxon>Tracheophyta</taxon>
        <taxon>Spermatophyta</taxon>
        <taxon>Magnoliopsida</taxon>
        <taxon>eudicotyledons</taxon>
        <taxon>Gunneridae</taxon>
        <taxon>Pentapetalae</taxon>
        <taxon>asterids</taxon>
        <taxon>lamiids</taxon>
        <taxon>Lamiales</taxon>
        <taxon>Oleaceae</taxon>
        <taxon>Oleeae</taxon>
        <taxon>Fraxinus</taxon>
    </lineage>
</organism>
<dbReference type="Proteomes" id="UP000834106">
    <property type="component" value="Chromosome 9"/>
</dbReference>
<protein>
    <submittedName>
        <fullName evidence="2">Uncharacterized protein</fullName>
    </submittedName>
</protein>
<keyword evidence="3" id="KW-1185">Reference proteome</keyword>
<keyword evidence="1" id="KW-0472">Membrane</keyword>